<dbReference type="InterPro" id="IPR000432">
    <property type="entry name" value="DNA_mismatch_repair_MutS_C"/>
</dbReference>
<evidence type="ECO:0000256" key="4">
    <source>
        <dbReference type="SAM" id="Phobius"/>
    </source>
</evidence>
<evidence type="ECO:0000313" key="6">
    <source>
        <dbReference type="EMBL" id="UXP33743.1"/>
    </source>
</evidence>
<reference evidence="6" key="1">
    <citation type="submission" date="2022-09" db="EMBL/GenBank/DDBJ databases">
        <title>Comparative genomics and taxonomic characterization of three novel marine species of genus Reichenbachiella exhibiting antioxidant and polysaccharide degradation activities.</title>
        <authorList>
            <person name="Muhammad N."/>
            <person name="Lee Y.-J."/>
            <person name="Ko J."/>
            <person name="Kim S.-G."/>
        </authorList>
    </citation>
    <scope>NUCLEOTIDE SEQUENCE</scope>
    <source>
        <strain evidence="6">BKB1-1</strain>
    </source>
</reference>
<protein>
    <recommendedName>
        <fullName evidence="5">DNA mismatch repair proteins mutS family domain-containing protein</fullName>
    </recommendedName>
</protein>
<keyword evidence="4" id="KW-1133">Transmembrane helix</keyword>
<dbReference type="Pfam" id="PF00488">
    <property type="entry name" value="MutS_V"/>
    <property type="match status" value="1"/>
</dbReference>
<feature type="transmembrane region" description="Helical" evidence="4">
    <location>
        <begin position="217"/>
        <end position="239"/>
    </location>
</feature>
<dbReference type="EMBL" id="CP106679">
    <property type="protein sequence ID" value="UXP33743.1"/>
    <property type="molecule type" value="Genomic_DNA"/>
</dbReference>
<dbReference type="Gene3D" id="3.40.50.300">
    <property type="entry name" value="P-loop containing nucleotide triphosphate hydrolases"/>
    <property type="match status" value="1"/>
</dbReference>
<proteinExistence type="predicted"/>
<feature type="transmembrane region" description="Helical" evidence="4">
    <location>
        <begin position="245"/>
        <end position="265"/>
    </location>
</feature>
<dbReference type="PANTHER" id="PTHR11361">
    <property type="entry name" value="DNA MISMATCH REPAIR PROTEIN MUTS FAMILY MEMBER"/>
    <property type="match status" value="1"/>
</dbReference>
<sequence length="600" mass="69137">MSQQDKVTFFQERRQYFERKYQKKRNQSFRLGWVRVLSFLAMAILLYFLMKDRETSWAIYSLILYLPVFGQLVNLHNKKKNEANLAKHLIQINEEEVLRLERKLKTLPDGKKYAEHEHPYSSDLDIFGTHSLFQLLNRSHFEGSRQTMALWLNHPADHQTILRRQQSIIELKDDIDWCQTNMAHSYSPKAKKDEETQSLSNILSHLAQDTKVLDKKIWHVAQVILPLLAMLTLVAHFWLGIDFRWIFLPMLINVLFLRVIFAPLLNLTRNLEGITHLLSGYESFLRAIEKRAFESSLLQELKSTINQEERASKVIKQLKASLHLLTNRGNLFYQVLNSLFVLDIFMLQRVKNWHKHYGHAVIHWLEAADQVSVIADLAAFSFAHEEYRFPTVDSSDIWIQSAEMSHPLLACGKSVSNDFALSGRGHLALITGSNMSGKSTFLRTLGINLVLAQMGAPVSASSFRFTPIRLFSSMRTQDNLEESVSSFYAEIRRIKQLLDQINEEKPTLYLLDEILKGTNTKDRHAGAIALIEQLTAQNCIGLISTHDVELAELINPKMINFSFNSTLVNDEILFDYKLTNGPCRSFNASALMKKMGIIKK</sequence>
<evidence type="ECO:0000313" key="7">
    <source>
        <dbReference type="Proteomes" id="UP001065174"/>
    </source>
</evidence>
<keyword evidence="4" id="KW-0472">Membrane</keyword>
<keyword evidence="1" id="KW-0547">Nucleotide-binding</keyword>
<organism evidence="6 7">
    <name type="scientific">Reichenbachiella agarivorans</name>
    <dbReference type="NCBI Taxonomy" id="2979464"/>
    <lineage>
        <taxon>Bacteria</taxon>
        <taxon>Pseudomonadati</taxon>
        <taxon>Bacteroidota</taxon>
        <taxon>Cytophagia</taxon>
        <taxon>Cytophagales</taxon>
        <taxon>Reichenbachiellaceae</taxon>
        <taxon>Reichenbachiella</taxon>
    </lineage>
</organism>
<evidence type="ECO:0000256" key="3">
    <source>
        <dbReference type="ARBA" id="ARBA00023125"/>
    </source>
</evidence>
<feature type="transmembrane region" description="Helical" evidence="4">
    <location>
        <begin position="56"/>
        <end position="75"/>
    </location>
</feature>
<dbReference type="InterPro" id="IPR027417">
    <property type="entry name" value="P-loop_NTPase"/>
</dbReference>
<gene>
    <name evidence="6" type="ORF">N6H18_07225</name>
</gene>
<evidence type="ECO:0000256" key="2">
    <source>
        <dbReference type="ARBA" id="ARBA00022840"/>
    </source>
</evidence>
<accession>A0ABY6CWB7</accession>
<dbReference type="Proteomes" id="UP001065174">
    <property type="component" value="Chromosome"/>
</dbReference>
<feature type="domain" description="DNA mismatch repair proteins mutS family" evidence="5">
    <location>
        <begin position="425"/>
        <end position="596"/>
    </location>
</feature>
<keyword evidence="7" id="KW-1185">Reference proteome</keyword>
<evidence type="ECO:0000256" key="1">
    <source>
        <dbReference type="ARBA" id="ARBA00022741"/>
    </source>
</evidence>
<dbReference type="PANTHER" id="PTHR11361:SF99">
    <property type="entry name" value="DNA MISMATCH REPAIR PROTEIN"/>
    <property type="match status" value="1"/>
</dbReference>
<dbReference type="InterPro" id="IPR045076">
    <property type="entry name" value="MutS"/>
</dbReference>
<dbReference type="RefSeq" id="WP_262311170.1">
    <property type="nucleotide sequence ID" value="NZ_CP106679.1"/>
</dbReference>
<keyword evidence="4" id="KW-0812">Transmembrane</keyword>
<keyword evidence="2" id="KW-0067">ATP-binding</keyword>
<evidence type="ECO:0000259" key="5">
    <source>
        <dbReference type="SMART" id="SM00534"/>
    </source>
</evidence>
<dbReference type="SUPFAM" id="SSF52540">
    <property type="entry name" value="P-loop containing nucleoside triphosphate hydrolases"/>
    <property type="match status" value="1"/>
</dbReference>
<dbReference type="SMART" id="SM00534">
    <property type="entry name" value="MUTSac"/>
    <property type="match status" value="1"/>
</dbReference>
<name>A0ABY6CWB7_9BACT</name>
<feature type="transmembrane region" description="Helical" evidence="4">
    <location>
        <begin position="29"/>
        <end position="50"/>
    </location>
</feature>
<keyword evidence="3" id="KW-0238">DNA-binding</keyword>